<dbReference type="Proteomes" id="UP000036955">
    <property type="component" value="Unassembled WGS sequence"/>
</dbReference>
<dbReference type="OrthoDB" id="9812192at2"/>
<keyword evidence="2" id="KW-0560">Oxidoreductase</keyword>
<dbReference type="AlphaFoldDB" id="A0A0L1LQY3"/>
<dbReference type="PANTHER" id="PTHR33336:SF3">
    <property type="entry name" value="ABM DOMAIN-CONTAINING PROTEIN"/>
    <property type="match status" value="1"/>
</dbReference>
<proteinExistence type="predicted"/>
<dbReference type="GO" id="GO:0004497">
    <property type="term" value="F:monooxygenase activity"/>
    <property type="evidence" value="ECO:0007669"/>
    <property type="project" value="UniProtKB-KW"/>
</dbReference>
<dbReference type="Gene3D" id="3.30.70.100">
    <property type="match status" value="1"/>
</dbReference>
<evidence type="ECO:0000313" key="3">
    <source>
        <dbReference type="Proteomes" id="UP000036955"/>
    </source>
</evidence>
<dbReference type="InterPro" id="IPR007138">
    <property type="entry name" value="ABM_dom"/>
</dbReference>
<evidence type="ECO:0000313" key="2">
    <source>
        <dbReference type="EMBL" id="KNH18617.1"/>
    </source>
</evidence>
<gene>
    <name evidence="2" type="ORF">ACS77_26435</name>
</gene>
<comment type="caution">
    <text evidence="2">The sequence shown here is derived from an EMBL/GenBank/DDBJ whole genome shotgun (WGS) entry which is preliminary data.</text>
</comment>
<sequence length="100" mass="11023">MSSEVKLVILISTQAGRGQEQIDAFEKLAPLVRNEDGCLQYDLHRVTDDEDQFVLIERWASKSALEAHDITPHMIAADAYSPTFRAGPATVFHLGSTIPA</sequence>
<accession>A0A0L1LQY3</accession>
<name>A0A0L1LQY3_PSESX</name>
<dbReference type="SUPFAM" id="SSF54909">
    <property type="entry name" value="Dimeric alpha+beta barrel"/>
    <property type="match status" value="1"/>
</dbReference>
<dbReference type="EMBL" id="LFQK01000068">
    <property type="protein sequence ID" value="KNH18617.1"/>
    <property type="molecule type" value="Genomic_DNA"/>
</dbReference>
<protein>
    <submittedName>
        <fullName evidence="2">Antibiotic biosynthesis monooxygenase</fullName>
    </submittedName>
</protein>
<dbReference type="PANTHER" id="PTHR33336">
    <property type="entry name" value="QUINOL MONOOXYGENASE YGIN-RELATED"/>
    <property type="match status" value="1"/>
</dbReference>
<dbReference type="GO" id="GO:0005829">
    <property type="term" value="C:cytosol"/>
    <property type="evidence" value="ECO:0007669"/>
    <property type="project" value="TreeGrafter"/>
</dbReference>
<dbReference type="InterPro" id="IPR011008">
    <property type="entry name" value="Dimeric_a/b-barrel"/>
</dbReference>
<evidence type="ECO:0000259" key="1">
    <source>
        <dbReference type="PROSITE" id="PS51725"/>
    </source>
</evidence>
<dbReference type="Pfam" id="PF03992">
    <property type="entry name" value="ABM"/>
    <property type="match status" value="1"/>
</dbReference>
<feature type="domain" description="ABM" evidence="1">
    <location>
        <begin position="5"/>
        <end position="92"/>
    </location>
</feature>
<dbReference type="PROSITE" id="PS51725">
    <property type="entry name" value="ABM"/>
    <property type="match status" value="1"/>
</dbReference>
<keyword evidence="2" id="KW-0503">Monooxygenase</keyword>
<organism evidence="2 3">
    <name type="scientific">Pseudomonas syringae</name>
    <dbReference type="NCBI Taxonomy" id="317"/>
    <lineage>
        <taxon>Bacteria</taxon>
        <taxon>Pseudomonadati</taxon>
        <taxon>Pseudomonadota</taxon>
        <taxon>Gammaproteobacteria</taxon>
        <taxon>Pseudomonadales</taxon>
        <taxon>Pseudomonadaceae</taxon>
        <taxon>Pseudomonas</taxon>
    </lineage>
</organism>
<dbReference type="InterPro" id="IPR050744">
    <property type="entry name" value="AI-2_Isomerase_LsrG"/>
</dbReference>
<dbReference type="PATRIC" id="fig|317.197.peg.5347"/>
<reference evidence="2 3" key="1">
    <citation type="submission" date="2015-06" db="EMBL/GenBank/DDBJ databases">
        <authorList>
            <person name="Hoefler B.C."/>
            <person name="Straight P.D."/>
        </authorList>
    </citation>
    <scope>NUCLEOTIDE SEQUENCE [LARGE SCALE GENOMIC DNA]</scope>
    <source>
        <strain evidence="2 3">Riq4</strain>
    </source>
</reference>